<evidence type="ECO:0008006" key="4">
    <source>
        <dbReference type="Google" id="ProtNLM"/>
    </source>
</evidence>
<comment type="caution">
    <text evidence="2">The sequence shown here is derived from an EMBL/GenBank/DDBJ whole genome shotgun (WGS) entry which is preliminary data.</text>
</comment>
<feature type="signal peptide" evidence="1">
    <location>
        <begin position="1"/>
        <end position="21"/>
    </location>
</feature>
<keyword evidence="1" id="KW-0732">Signal</keyword>
<evidence type="ECO:0000256" key="1">
    <source>
        <dbReference type="SAM" id="SignalP"/>
    </source>
</evidence>
<evidence type="ECO:0000313" key="2">
    <source>
        <dbReference type="EMBL" id="TWI05280.1"/>
    </source>
</evidence>
<organism evidence="2 3">
    <name type="scientific">Bradyrhizobium daqingense</name>
    <dbReference type="NCBI Taxonomy" id="993502"/>
    <lineage>
        <taxon>Bacteria</taxon>
        <taxon>Pseudomonadati</taxon>
        <taxon>Pseudomonadota</taxon>
        <taxon>Alphaproteobacteria</taxon>
        <taxon>Hyphomicrobiales</taxon>
        <taxon>Nitrobacteraceae</taxon>
        <taxon>Bradyrhizobium</taxon>
    </lineage>
</organism>
<proteinExistence type="predicted"/>
<evidence type="ECO:0000313" key="3">
    <source>
        <dbReference type="Proteomes" id="UP000317176"/>
    </source>
</evidence>
<keyword evidence="3" id="KW-1185">Reference proteome</keyword>
<protein>
    <recommendedName>
        <fullName evidence="4">Invasion protein IalB</fullName>
    </recommendedName>
</protein>
<dbReference type="EMBL" id="VLKL01000008">
    <property type="protein sequence ID" value="TWI05280.1"/>
    <property type="molecule type" value="Genomic_DNA"/>
</dbReference>
<dbReference type="AlphaFoldDB" id="A0A562LCC3"/>
<feature type="chain" id="PRO_5021862567" description="Invasion protein IalB" evidence="1">
    <location>
        <begin position="22"/>
        <end position="165"/>
    </location>
</feature>
<accession>A0A562LCC3</accession>
<reference evidence="2 3" key="1">
    <citation type="journal article" date="2015" name="Stand. Genomic Sci.">
        <title>Genomic Encyclopedia of Bacterial and Archaeal Type Strains, Phase III: the genomes of soil and plant-associated and newly described type strains.</title>
        <authorList>
            <person name="Whitman W.B."/>
            <person name="Woyke T."/>
            <person name="Klenk H.P."/>
            <person name="Zhou Y."/>
            <person name="Lilburn T.G."/>
            <person name="Beck B.J."/>
            <person name="De Vos P."/>
            <person name="Vandamme P."/>
            <person name="Eisen J.A."/>
            <person name="Garrity G."/>
            <person name="Hugenholtz P."/>
            <person name="Kyrpides N.C."/>
        </authorList>
    </citation>
    <scope>NUCLEOTIDE SEQUENCE [LARGE SCALE GENOMIC DNA]</scope>
    <source>
        <strain evidence="2 3">CGMCC 1.10947</strain>
    </source>
</reference>
<gene>
    <name evidence="2" type="ORF">IQ17_03449</name>
</gene>
<sequence>MRRELAIAILLGIGGVQGALAQTKFTPATGPACKDESTDELGLWTCPGPAGYVVSFADEGNIVSITIAPRSAIEKVSGPTAQWRGAGKSFGEKVQWIMRGGVPRAAVIRTWRTVDDEKELQELSVFAISGAKACLVGSVDVHADKANDAALARAQQAASAGCPRK</sequence>
<name>A0A562LCC3_9BRAD</name>
<dbReference type="Proteomes" id="UP000317176">
    <property type="component" value="Unassembled WGS sequence"/>
</dbReference>